<feature type="compositionally biased region" description="Low complexity" evidence="1">
    <location>
        <begin position="261"/>
        <end position="273"/>
    </location>
</feature>
<feature type="region of interest" description="Disordered" evidence="1">
    <location>
        <begin position="788"/>
        <end position="840"/>
    </location>
</feature>
<feature type="compositionally biased region" description="Polar residues" evidence="1">
    <location>
        <begin position="281"/>
        <end position="291"/>
    </location>
</feature>
<feature type="region of interest" description="Disordered" evidence="1">
    <location>
        <begin position="693"/>
        <end position="735"/>
    </location>
</feature>
<feature type="compositionally biased region" description="Polar residues" evidence="1">
    <location>
        <begin position="637"/>
        <end position="649"/>
    </location>
</feature>
<reference evidence="2" key="1">
    <citation type="journal article" date="2023" name="PLoS Negl. Trop. Dis.">
        <title>A genome sequence for Biomphalaria pfeifferi, the major vector snail for the human-infecting parasite Schistosoma mansoni.</title>
        <authorList>
            <person name="Bu L."/>
            <person name="Lu L."/>
            <person name="Laidemitt M.R."/>
            <person name="Zhang S.M."/>
            <person name="Mutuku M."/>
            <person name="Mkoji G."/>
            <person name="Steinauer M."/>
            <person name="Loker E.S."/>
        </authorList>
    </citation>
    <scope>NUCLEOTIDE SEQUENCE</scope>
    <source>
        <strain evidence="2">KasaAsao</strain>
    </source>
</reference>
<dbReference type="Proteomes" id="UP001233172">
    <property type="component" value="Unassembled WGS sequence"/>
</dbReference>
<organism evidence="2 3">
    <name type="scientific">Biomphalaria pfeifferi</name>
    <name type="common">Bloodfluke planorb</name>
    <name type="synonym">Freshwater snail</name>
    <dbReference type="NCBI Taxonomy" id="112525"/>
    <lineage>
        <taxon>Eukaryota</taxon>
        <taxon>Metazoa</taxon>
        <taxon>Spiralia</taxon>
        <taxon>Lophotrochozoa</taxon>
        <taxon>Mollusca</taxon>
        <taxon>Gastropoda</taxon>
        <taxon>Heterobranchia</taxon>
        <taxon>Euthyneura</taxon>
        <taxon>Panpulmonata</taxon>
        <taxon>Hygrophila</taxon>
        <taxon>Lymnaeoidea</taxon>
        <taxon>Planorbidae</taxon>
        <taxon>Biomphalaria</taxon>
    </lineage>
</organism>
<evidence type="ECO:0000313" key="2">
    <source>
        <dbReference type="EMBL" id="KAK0055021.1"/>
    </source>
</evidence>
<keyword evidence="3" id="KW-1185">Reference proteome</keyword>
<feature type="compositionally biased region" description="Low complexity" evidence="1">
    <location>
        <begin position="315"/>
        <end position="327"/>
    </location>
</feature>
<dbReference type="EMBL" id="JASAOG010000073">
    <property type="protein sequence ID" value="KAK0055021.1"/>
    <property type="molecule type" value="Genomic_DNA"/>
</dbReference>
<reference evidence="2" key="2">
    <citation type="submission" date="2023-04" db="EMBL/GenBank/DDBJ databases">
        <authorList>
            <person name="Bu L."/>
            <person name="Lu L."/>
            <person name="Laidemitt M.R."/>
            <person name="Zhang S.M."/>
            <person name="Mutuku M."/>
            <person name="Mkoji G."/>
            <person name="Steinauer M."/>
            <person name="Loker E.S."/>
        </authorList>
    </citation>
    <scope>NUCLEOTIDE SEQUENCE</scope>
    <source>
        <strain evidence="2">KasaAsao</strain>
        <tissue evidence="2">Whole Snail</tissue>
    </source>
</reference>
<comment type="caution">
    <text evidence="2">The sequence shown here is derived from an EMBL/GenBank/DDBJ whole genome shotgun (WGS) entry which is preliminary data.</text>
</comment>
<evidence type="ECO:0000256" key="1">
    <source>
        <dbReference type="SAM" id="MobiDB-lite"/>
    </source>
</evidence>
<gene>
    <name evidence="2" type="ORF">Bpfe_015597</name>
</gene>
<feature type="compositionally biased region" description="Low complexity" evidence="1">
    <location>
        <begin position="626"/>
        <end position="636"/>
    </location>
</feature>
<feature type="region of interest" description="Disordered" evidence="1">
    <location>
        <begin position="166"/>
        <end position="190"/>
    </location>
</feature>
<accession>A0AAD8BII9</accession>
<proteinExistence type="predicted"/>
<name>A0AAD8BII9_BIOPF</name>
<feature type="region of interest" description="Disordered" evidence="1">
    <location>
        <begin position="472"/>
        <end position="546"/>
    </location>
</feature>
<feature type="compositionally biased region" description="Low complexity" evidence="1">
    <location>
        <begin position="238"/>
        <end position="249"/>
    </location>
</feature>
<feature type="compositionally biased region" description="Polar residues" evidence="1">
    <location>
        <begin position="810"/>
        <end position="824"/>
    </location>
</feature>
<feature type="compositionally biased region" description="Low complexity" evidence="1">
    <location>
        <begin position="177"/>
        <end position="188"/>
    </location>
</feature>
<dbReference type="AlphaFoldDB" id="A0AAD8BII9"/>
<protein>
    <submittedName>
        <fullName evidence="2">Uncharacterized protein</fullName>
    </submittedName>
</protein>
<evidence type="ECO:0000313" key="3">
    <source>
        <dbReference type="Proteomes" id="UP001233172"/>
    </source>
</evidence>
<sequence>MRESRSFPERRRLRAILKNFASDRKPANEGDSVSVCNGVNVKTSIFWTPKTDRLVRDYDRRKTITICLGAFLEATTDDSAIHSRPTLPCWPLVRCKSYTSTLHIHLPEVSASSEFLSSRVSSIDKMAATAGQSRPLATNSDLPSSLDLRRSSSGFGSYRVIRRSSQMLSDSGPLVPTSGSTSHGSASSPLLQIAGDISGSLLTLKRNSTRRTPTDLLSATLDTNNTHVKRSTANQEISSSNSSTNSSTNVLRETAEPNDISMSSSHSSVQDSSDVSRLKDNSVQQTSTDSANIGKIDARGDDSRESLSCMPLSQSPSARDSSSVLSDSLERRRKSKMFSELIEVGRQLLSESGDFLADGSYVVTLQNLDSAPRHQNQQNNQLSANIITEKDRTRFLSEANQQETDHSLPEQRTKSRFLSSLYSGQEKIKSFINKGRNQLKAHELSMRLNPRAGQPTGHLDSLAKEGLRNISNEKPYLSDGGDKQGIDSDEMSQRVSPITPSVPVTADGAHKTGPIGGKSSSREEDNRIHKSLPTADVTSTSEHWTNRAESVAQLNSRLRDRLESNQTTKLSVDTLGRRLSSSSDDVFTPGSSSDTRLWSFNSSSGDSKPFSNFEFSDLSHLKRPQSLSPASTASSSRCGTPTLSGSKTSALPELGHISDRRRFSLPDVMEVKAKVQGALKTAADIHHKYSSGRLGPLDWAPRPRSGSQHFKSDKPLTVSHPSPRTTKPKDASTVSHNVATTKNTSKSHVLTKDKHGELLVTELTNEELPSSKAKTSVLDKTDVNVATSLDGKRSTPKRAGSDVVDYKGTQRASFQVTSHTSATSKGLKERPATTGQLEQSHVVSRHYNSLIKKTLSLIL</sequence>
<feature type="compositionally biased region" description="Basic and acidic residues" evidence="1">
    <location>
        <begin position="296"/>
        <end position="305"/>
    </location>
</feature>
<feature type="compositionally biased region" description="Polar residues" evidence="1">
    <location>
        <begin position="215"/>
        <end position="237"/>
    </location>
</feature>
<feature type="region of interest" description="Disordered" evidence="1">
    <location>
        <begin position="624"/>
        <end position="655"/>
    </location>
</feature>
<feature type="region of interest" description="Disordered" evidence="1">
    <location>
        <begin position="213"/>
        <end position="330"/>
    </location>
</feature>